<name>A0ABQ9JS09_9CUCU</name>
<protein>
    <submittedName>
        <fullName evidence="1">Uncharacterized protein</fullName>
    </submittedName>
</protein>
<reference evidence="1" key="1">
    <citation type="journal article" date="2023" name="Insect Mol. Biol.">
        <title>Genome sequencing provides insights into the evolution of gene families encoding plant cell wall-degrading enzymes in longhorned beetles.</title>
        <authorList>
            <person name="Shin N.R."/>
            <person name="Okamura Y."/>
            <person name="Kirsch R."/>
            <person name="Pauchet Y."/>
        </authorList>
    </citation>
    <scope>NUCLEOTIDE SEQUENCE</scope>
    <source>
        <strain evidence="1">MMC_N1</strain>
    </source>
</reference>
<gene>
    <name evidence="1" type="ORF">NQ317_007207</name>
</gene>
<sequence>MSQRTFVYLKVEHGVMGFKFYIKNVPERYGNNVFPTRDIEMVIKCLICKALFKKGENRSFHRLGFASSGNSNDSSEKTVF</sequence>
<evidence type="ECO:0000313" key="2">
    <source>
        <dbReference type="Proteomes" id="UP001162164"/>
    </source>
</evidence>
<proteinExistence type="predicted"/>
<accession>A0ABQ9JS09</accession>
<evidence type="ECO:0000313" key="1">
    <source>
        <dbReference type="EMBL" id="KAJ8981070.1"/>
    </source>
</evidence>
<keyword evidence="2" id="KW-1185">Reference proteome</keyword>
<organism evidence="1 2">
    <name type="scientific">Molorchus minor</name>
    <dbReference type="NCBI Taxonomy" id="1323400"/>
    <lineage>
        <taxon>Eukaryota</taxon>
        <taxon>Metazoa</taxon>
        <taxon>Ecdysozoa</taxon>
        <taxon>Arthropoda</taxon>
        <taxon>Hexapoda</taxon>
        <taxon>Insecta</taxon>
        <taxon>Pterygota</taxon>
        <taxon>Neoptera</taxon>
        <taxon>Endopterygota</taxon>
        <taxon>Coleoptera</taxon>
        <taxon>Polyphaga</taxon>
        <taxon>Cucujiformia</taxon>
        <taxon>Chrysomeloidea</taxon>
        <taxon>Cerambycidae</taxon>
        <taxon>Lamiinae</taxon>
        <taxon>Monochamini</taxon>
        <taxon>Molorchus</taxon>
    </lineage>
</organism>
<comment type="caution">
    <text evidence="1">The sequence shown here is derived from an EMBL/GenBank/DDBJ whole genome shotgun (WGS) entry which is preliminary data.</text>
</comment>
<dbReference type="EMBL" id="JAPWTJ010000206">
    <property type="protein sequence ID" value="KAJ8981070.1"/>
    <property type="molecule type" value="Genomic_DNA"/>
</dbReference>
<dbReference type="Proteomes" id="UP001162164">
    <property type="component" value="Unassembled WGS sequence"/>
</dbReference>